<accession>C8N9C4</accession>
<organism evidence="3 4">
    <name type="scientific">Cardiobacterium hominis (strain ATCC 15826 / DSM 8339 / NCTC 10426 / 6573)</name>
    <dbReference type="NCBI Taxonomy" id="638300"/>
    <lineage>
        <taxon>Bacteria</taxon>
        <taxon>Pseudomonadati</taxon>
        <taxon>Pseudomonadota</taxon>
        <taxon>Gammaproteobacteria</taxon>
        <taxon>Cardiobacteriales</taxon>
        <taxon>Cardiobacteriaceae</taxon>
        <taxon>Cardiobacterium</taxon>
    </lineage>
</organism>
<reference evidence="3 4" key="1">
    <citation type="submission" date="2009-08" db="EMBL/GenBank/DDBJ databases">
        <authorList>
            <person name="Qin X."/>
            <person name="Bachman B."/>
            <person name="Battles P."/>
            <person name="Bell A."/>
            <person name="Bess C."/>
            <person name="Bickham C."/>
            <person name="Chaboub L."/>
            <person name="Chen D."/>
            <person name="Coyle M."/>
            <person name="Deiros D.R."/>
            <person name="Dinh H."/>
            <person name="Forbes L."/>
            <person name="Fowler G."/>
            <person name="Francisco L."/>
            <person name="Fu Q."/>
            <person name="Gubbala S."/>
            <person name="Hale W."/>
            <person name="Han Y."/>
            <person name="Hemphill L."/>
            <person name="Highlander S.K."/>
            <person name="Hirani K."/>
            <person name="Hogues M."/>
            <person name="Jackson L."/>
            <person name="Jakkamsetti A."/>
            <person name="Javaid M."/>
            <person name="Jiang H."/>
            <person name="Korchina V."/>
            <person name="Kovar C."/>
            <person name="Lara F."/>
            <person name="Lee S."/>
            <person name="Mata R."/>
            <person name="Mathew T."/>
            <person name="Moen C."/>
            <person name="Morales K."/>
            <person name="Munidasa M."/>
            <person name="Nazareth L."/>
            <person name="Ngo R."/>
            <person name="Nguyen L."/>
            <person name="Okwuonu G."/>
            <person name="Ongeri F."/>
            <person name="Patil S."/>
            <person name="Petrosino J."/>
            <person name="Pham C."/>
            <person name="Pham P."/>
            <person name="Pu L.-L."/>
            <person name="Puazo M."/>
            <person name="Raj R."/>
            <person name="Reid J."/>
            <person name="Rouhana J."/>
            <person name="Saada N."/>
            <person name="Shang Y."/>
            <person name="Simmons D."/>
            <person name="Thornton R."/>
            <person name="Warren J."/>
            <person name="Weissenberger G."/>
            <person name="Zhang J."/>
            <person name="Zhang L."/>
            <person name="Zhou C."/>
            <person name="Zhu D."/>
            <person name="Muzny D."/>
            <person name="Worley K."/>
            <person name="Gibbs R."/>
        </authorList>
    </citation>
    <scope>NUCLEOTIDE SEQUENCE [LARGE SCALE GENOMIC DNA]</scope>
    <source>
        <strain evidence="4">ATCC 15826 / DSM 8339 / NCTC 10426 / 6573</strain>
    </source>
</reference>
<dbReference type="InterPro" id="IPR056025">
    <property type="entry name" value="ACP_dom"/>
</dbReference>
<proteinExistence type="predicted"/>
<dbReference type="Pfam" id="PF24574">
    <property type="entry name" value="Nm-ACP"/>
    <property type="match status" value="2"/>
</dbReference>
<keyword evidence="4" id="KW-1185">Reference proteome</keyword>
<evidence type="ECO:0000313" key="4">
    <source>
        <dbReference type="Proteomes" id="UP000004870"/>
    </source>
</evidence>
<comment type="caution">
    <text evidence="3">The sequence shown here is derived from an EMBL/GenBank/DDBJ whole genome shotgun (WGS) entry which is preliminary data.</text>
</comment>
<keyword evidence="1" id="KW-0732">Signal</keyword>
<dbReference type="EMBL" id="ACKY01000056">
    <property type="protein sequence ID" value="EEV88797.1"/>
    <property type="molecule type" value="Genomic_DNA"/>
</dbReference>
<feature type="chain" id="PRO_5002990411" description="ACP-like domain-containing protein" evidence="1">
    <location>
        <begin position="47"/>
        <end position="254"/>
    </location>
</feature>
<feature type="domain" description="ACP-like" evidence="2">
    <location>
        <begin position="158"/>
        <end position="252"/>
    </location>
</feature>
<dbReference type="AlphaFoldDB" id="C8N9C4"/>
<protein>
    <recommendedName>
        <fullName evidence="2">ACP-like domain-containing protein</fullName>
    </recommendedName>
</protein>
<evidence type="ECO:0000313" key="3">
    <source>
        <dbReference type="EMBL" id="EEV88797.1"/>
    </source>
</evidence>
<evidence type="ECO:0000256" key="1">
    <source>
        <dbReference type="SAM" id="SignalP"/>
    </source>
</evidence>
<sequence>MAVLYCAPQSLMAVCFSFQLQEFFMKIWIPAAAATLALAFSATASAAGGTVSYQCQNNKKISVNYVFNEQGVPTQATATLKGKKRLMKYDLNRSDNVDTYFKDKSGFNISTSNMDASNFREAPIMIFSPDSEILYNDCNPVAQQSSESQQRQNAGKITKTGSVSYMCLNERRLKVNYAFNGAGVPVKAEAILNGSKRTLQYDLNRSGDQDVYFQDRAGYNLSTSYMDANNFRQNTVMVMNPNSEFLYKDCAPMN</sequence>
<dbReference type="HOGENOM" id="CLU_1203272_0_0_6"/>
<gene>
    <name evidence="3" type="ORF">HMPREF0198_1102</name>
</gene>
<name>C8N9C4_CARH6</name>
<dbReference type="Proteomes" id="UP000004870">
    <property type="component" value="Unassembled WGS sequence"/>
</dbReference>
<evidence type="ECO:0000259" key="2">
    <source>
        <dbReference type="Pfam" id="PF24574"/>
    </source>
</evidence>
<dbReference type="CDD" id="cd21836">
    <property type="entry name" value="adhesin_CP"/>
    <property type="match status" value="2"/>
</dbReference>
<feature type="signal peptide" evidence="1">
    <location>
        <begin position="1"/>
        <end position="46"/>
    </location>
</feature>
<feature type="domain" description="ACP-like" evidence="2">
    <location>
        <begin position="48"/>
        <end position="140"/>
    </location>
</feature>